<dbReference type="Proteomes" id="UP000663852">
    <property type="component" value="Unassembled WGS sequence"/>
</dbReference>
<keyword evidence="1" id="KW-1133">Transmembrane helix</keyword>
<organism evidence="2 3">
    <name type="scientific">Adineta ricciae</name>
    <name type="common">Rotifer</name>
    <dbReference type="NCBI Taxonomy" id="249248"/>
    <lineage>
        <taxon>Eukaryota</taxon>
        <taxon>Metazoa</taxon>
        <taxon>Spiralia</taxon>
        <taxon>Gnathifera</taxon>
        <taxon>Rotifera</taxon>
        <taxon>Eurotatoria</taxon>
        <taxon>Bdelloidea</taxon>
        <taxon>Adinetida</taxon>
        <taxon>Adinetidae</taxon>
        <taxon>Adineta</taxon>
    </lineage>
</organism>
<dbReference type="AlphaFoldDB" id="A0A814ETM5"/>
<sequence>MSTTGLPATILPGGYNYYSQRTVTLAPPYIFIIILGCVIIILIILIFIREILKSRGVLQNCCNYKGSGIQCLGCQECCLACAETCDCCRTTSIESCLDACCPKRGSIEFADIITCEACCSGQCCSCGDTVCVCAPPDVRTVNCLCCACESQYPHTQMDDR</sequence>
<proteinExistence type="predicted"/>
<name>A0A814ETM5_ADIRI</name>
<comment type="caution">
    <text evidence="2">The sequence shown here is derived from an EMBL/GenBank/DDBJ whole genome shotgun (WGS) entry which is preliminary data.</text>
</comment>
<accession>A0A814ETM5</accession>
<feature type="transmembrane region" description="Helical" evidence="1">
    <location>
        <begin position="29"/>
        <end position="48"/>
    </location>
</feature>
<reference evidence="2" key="1">
    <citation type="submission" date="2021-02" db="EMBL/GenBank/DDBJ databases">
        <authorList>
            <person name="Nowell W R."/>
        </authorList>
    </citation>
    <scope>NUCLEOTIDE SEQUENCE</scope>
</reference>
<protein>
    <submittedName>
        <fullName evidence="2">Uncharacterized protein</fullName>
    </submittedName>
</protein>
<evidence type="ECO:0000313" key="2">
    <source>
        <dbReference type="EMBL" id="CAF0976639.1"/>
    </source>
</evidence>
<dbReference type="EMBL" id="CAJNOJ010000054">
    <property type="protein sequence ID" value="CAF0976639.1"/>
    <property type="molecule type" value="Genomic_DNA"/>
</dbReference>
<keyword evidence="1" id="KW-0472">Membrane</keyword>
<dbReference type="OrthoDB" id="10062543at2759"/>
<gene>
    <name evidence="2" type="ORF">EDS130_LOCUS13651</name>
</gene>
<evidence type="ECO:0000313" key="3">
    <source>
        <dbReference type="Proteomes" id="UP000663852"/>
    </source>
</evidence>
<evidence type="ECO:0000256" key="1">
    <source>
        <dbReference type="SAM" id="Phobius"/>
    </source>
</evidence>
<keyword evidence="1" id="KW-0812">Transmembrane</keyword>